<reference evidence="3" key="1">
    <citation type="journal article" date="2020" name="Stud. Mycol.">
        <title>101 Dothideomycetes genomes: A test case for predicting lifestyles and emergence of pathogens.</title>
        <authorList>
            <person name="Haridas S."/>
            <person name="Albert R."/>
            <person name="Binder M."/>
            <person name="Bloem J."/>
            <person name="LaButti K."/>
            <person name="Salamov A."/>
            <person name="Andreopoulos B."/>
            <person name="Baker S."/>
            <person name="Barry K."/>
            <person name="Bills G."/>
            <person name="Bluhm B."/>
            <person name="Cannon C."/>
            <person name="Castanera R."/>
            <person name="Culley D."/>
            <person name="Daum C."/>
            <person name="Ezra D."/>
            <person name="Gonzalez J."/>
            <person name="Henrissat B."/>
            <person name="Kuo A."/>
            <person name="Liang C."/>
            <person name="Lipzen A."/>
            <person name="Lutzoni F."/>
            <person name="Magnuson J."/>
            <person name="Mondo S."/>
            <person name="Nolan M."/>
            <person name="Ohm R."/>
            <person name="Pangilinan J."/>
            <person name="Park H.-J."/>
            <person name="Ramirez L."/>
            <person name="Alfaro M."/>
            <person name="Sun H."/>
            <person name="Tritt A."/>
            <person name="Yoshinaga Y."/>
            <person name="Zwiers L.-H."/>
            <person name="Turgeon B."/>
            <person name="Goodwin S."/>
            <person name="Spatafora J."/>
            <person name="Crous P."/>
            <person name="Grigoriev I."/>
        </authorList>
    </citation>
    <scope>NUCLEOTIDE SEQUENCE [LARGE SCALE GENOMIC DNA]</scope>
    <source>
        <strain evidence="3">CECT 20119</strain>
    </source>
</reference>
<dbReference type="InterPro" id="IPR000210">
    <property type="entry name" value="BTB/POZ_dom"/>
</dbReference>
<dbReference type="InterPro" id="IPR011333">
    <property type="entry name" value="SKP1/BTB/POZ_sf"/>
</dbReference>
<dbReference type="EMBL" id="ML992509">
    <property type="protein sequence ID" value="KAF2222004.1"/>
    <property type="molecule type" value="Genomic_DNA"/>
</dbReference>
<keyword evidence="3" id="KW-1185">Reference proteome</keyword>
<sequence length="462" mass="51569">MTQEAADRTLDMSNEEPVVVTAFLRYTYGCPYKDVFEIDARNIANKLNLYIVADRIGYANLATTAMSFLKTACSKKAETNVDIFHDAIDALEGYVMTGSSASDALFHEYAMSNIPLLKSIPWEKLEYLTTDYPRLIKVIMPLVREPKANVYWHCNNCDMTIDIVANACCSPGMTLVGQLRSDERNDSRYCGDVLVIKRSTFVTVSEHRQSPCLSSLAIPARFAPFPTMEDVEEKIETLAMDTNIFSGSAANWESRNLYDLYNTGDFSDCKIVCGDKIFHGHICVLASACSYFEKALIGSFKEADEKTLDFTEDGWELLQAVMRFAYGCPYSQLFGTSDRFLSAEVKLYGLADRIGYLTLKKAAKERLVTKVKVMEGDFEQLRASVKILKEYDIPGDDTLQGFADTLVANNIVLLKSVDRERFEELVEEVPSLCSVLLSLCSAPVSEGSMLEVRGGVQVSEES</sequence>
<dbReference type="Proteomes" id="UP000799538">
    <property type="component" value="Unassembled WGS sequence"/>
</dbReference>
<feature type="domain" description="BTB" evidence="1">
    <location>
        <begin position="267"/>
        <end position="326"/>
    </location>
</feature>
<evidence type="ECO:0000313" key="3">
    <source>
        <dbReference type="Proteomes" id="UP000799538"/>
    </source>
</evidence>
<proteinExistence type="predicted"/>
<dbReference type="AlphaFoldDB" id="A0A6A6G8K5"/>
<dbReference type="PANTHER" id="PTHR47843:SF5">
    <property type="entry name" value="BTB_POZ DOMAIN PROTEIN"/>
    <property type="match status" value="1"/>
</dbReference>
<evidence type="ECO:0000259" key="1">
    <source>
        <dbReference type="PROSITE" id="PS50097"/>
    </source>
</evidence>
<gene>
    <name evidence="2" type="ORF">BDZ85DRAFT_250883</name>
</gene>
<evidence type="ECO:0000313" key="2">
    <source>
        <dbReference type="EMBL" id="KAF2222004.1"/>
    </source>
</evidence>
<dbReference type="PANTHER" id="PTHR47843">
    <property type="entry name" value="BTB DOMAIN-CONTAINING PROTEIN-RELATED"/>
    <property type="match status" value="1"/>
</dbReference>
<dbReference type="Pfam" id="PF00651">
    <property type="entry name" value="BTB"/>
    <property type="match status" value="1"/>
</dbReference>
<dbReference type="OrthoDB" id="6359816at2759"/>
<protein>
    <recommendedName>
        <fullName evidence="1">BTB domain-containing protein</fullName>
    </recommendedName>
</protein>
<organism evidence="2 3">
    <name type="scientific">Elsinoe ampelina</name>
    <dbReference type="NCBI Taxonomy" id="302913"/>
    <lineage>
        <taxon>Eukaryota</taxon>
        <taxon>Fungi</taxon>
        <taxon>Dikarya</taxon>
        <taxon>Ascomycota</taxon>
        <taxon>Pezizomycotina</taxon>
        <taxon>Dothideomycetes</taxon>
        <taxon>Dothideomycetidae</taxon>
        <taxon>Myriangiales</taxon>
        <taxon>Elsinoaceae</taxon>
        <taxon>Elsinoe</taxon>
    </lineage>
</organism>
<dbReference type="CDD" id="cd18186">
    <property type="entry name" value="BTB_POZ_ZBTB_KLHL-like"/>
    <property type="match status" value="1"/>
</dbReference>
<dbReference type="PROSITE" id="PS50097">
    <property type="entry name" value="BTB"/>
    <property type="match status" value="1"/>
</dbReference>
<name>A0A6A6G8K5_9PEZI</name>
<dbReference type="SUPFAM" id="SSF54695">
    <property type="entry name" value="POZ domain"/>
    <property type="match status" value="1"/>
</dbReference>
<dbReference type="Gene3D" id="3.30.710.10">
    <property type="entry name" value="Potassium Channel Kv1.1, Chain A"/>
    <property type="match status" value="1"/>
</dbReference>
<accession>A0A6A6G8K5</accession>